<dbReference type="PANTHER" id="PTHR16199">
    <property type="entry name" value="CONDENSIN-2 COMPLEX SUBUNIT G2"/>
    <property type="match status" value="1"/>
</dbReference>
<dbReference type="Gene3D" id="1.25.10.10">
    <property type="entry name" value="Leucine-rich Repeat Variant"/>
    <property type="match status" value="1"/>
</dbReference>
<dbReference type="PANTHER" id="PTHR16199:SF4">
    <property type="entry name" value="CONDENSIN-2 COMPLEX SUBUNIT G2"/>
    <property type="match status" value="1"/>
</dbReference>
<accession>A0A1B1E3H3</accession>
<dbReference type="GO" id="GO:0000796">
    <property type="term" value="C:condensin complex"/>
    <property type="evidence" value="ECO:0007669"/>
    <property type="project" value="TreeGrafter"/>
</dbReference>
<dbReference type="GO" id="GO:0000070">
    <property type="term" value="P:mitotic sister chromatid segregation"/>
    <property type="evidence" value="ECO:0007669"/>
    <property type="project" value="TreeGrafter"/>
</dbReference>
<protein>
    <recommendedName>
        <fullName evidence="3">Condensin-2 complex subunit G2</fullName>
    </recommendedName>
</protein>
<gene>
    <name evidence="1" type="ORF">PCOAH_00046360</name>
</gene>
<reference evidence="2" key="1">
    <citation type="submission" date="2016-06" db="EMBL/GenBank/DDBJ databases">
        <title>First high quality genome sequence of Plasmodium coatneyi using continuous long reads from single molecule, real-time sequencing.</title>
        <authorList>
            <person name="Chien J.-T."/>
            <person name="Pakala S.B."/>
            <person name="Geraldo J.A."/>
            <person name="Lapp S.A."/>
            <person name="Barnwell J.W."/>
            <person name="Kissinger J.C."/>
            <person name="Galinski M.R."/>
            <person name="Humphrey J.C."/>
        </authorList>
    </citation>
    <scope>NUCLEOTIDE SEQUENCE [LARGE SCALE GENOMIC DNA]</scope>
    <source>
        <strain evidence="2">Hackeri</strain>
    </source>
</reference>
<dbReference type="GO" id="GO:0005634">
    <property type="term" value="C:nucleus"/>
    <property type="evidence" value="ECO:0007669"/>
    <property type="project" value="InterPro"/>
</dbReference>
<dbReference type="InterPro" id="IPR011989">
    <property type="entry name" value="ARM-like"/>
</dbReference>
<organism evidence="1 2">
    <name type="scientific">Plasmodium coatneyi</name>
    <dbReference type="NCBI Taxonomy" id="208452"/>
    <lineage>
        <taxon>Eukaryota</taxon>
        <taxon>Sar</taxon>
        <taxon>Alveolata</taxon>
        <taxon>Apicomplexa</taxon>
        <taxon>Aconoidasida</taxon>
        <taxon>Haemosporida</taxon>
        <taxon>Plasmodiidae</taxon>
        <taxon>Plasmodium</taxon>
    </lineage>
</organism>
<evidence type="ECO:0000313" key="1">
    <source>
        <dbReference type="EMBL" id="ANQ09552.1"/>
    </source>
</evidence>
<dbReference type="Proteomes" id="UP000092716">
    <property type="component" value="Chromosome 12"/>
</dbReference>
<keyword evidence="2" id="KW-1185">Reference proteome</keyword>
<sequence length="1124" mass="130938">MYKEIMKDLTQLAHLKQLCKKKPDLLATLQSCKAKEYEEIWLILHKALEERTPPDKLLYDAENSTLLFREEDDRQYLLTCIIFICIYLQHLANSDKRKKHIKLDSNFYALFYKLIEIQFMLSDREVRMSFGKCLLQLCELNLEENEFSAHVKVNLLIFLLWKTCSSEGKSADISKLKKNKDLCKYIKWGIPEKSTNSFYLLCSYSLNLPKFYAHPDGKFFLAHVWSQHESIASHLFNKFVHNTVVLSHDSISHYSQIIHSTWKNCEGVMKETLEIQIEHLVNLALKCPIKVAAKFRNVLSIFHNNKGDKSINNLIFKIYDPIIWRSLMSPNWKLRFNATCIFQLIFPVVDPCIKNVNYLASMEKAYQALFDLAEDVNACVLQAVAKCICHVLNELWEIISEQKRSALVEVLISKLLREKQHDNVKVEVLLGFYEMAKNKKIHKLFAKIFYRIKNLINDKSLRIRKNCIALVLELNKQLNENFSTQIDFSELIKRVTKDLFTYNVQSCIKKLSYVKYEHHERVKNKEICEFLKLSSNLITYSMWNCSIKEQAKKCVNLLNDYPALMICISKFATNLELVQRYKLASVLFEITNVKLGEEENSVLLGVGSAVNGANGQGCPKATNTGKCLEDPVINGKYVKYASLLLCVAYLLKPKNDQEVELCGSENIENFLRNKFKEEYFLASIDTLMQQFYFKILKYVNLNQDTYVEIHKYGRRELLSLHRAKNEHVCRKFILPLFYKWSLLESVISAHMHILNACIEFVFLHTCTEAEWASASKGSPFINAGRDLPFVDKDALGYFADEEEVLDSDEGSGIKGPSLRCNKKDDPMDEKEKERIYINEEKEINTLILLSLIVKKKKYHHMLFKSFQSIIHNFVFKFNSYLLFIFDKLAQSDFQLPPHFISPHYEDKGEFNFVQLVLYESAKIKGYFHLYISFFFLCYTSKRSNFPHDWDILIDNTLRSIHLISSVKFKNEIEIVTSGNLAGVTAVGGKVAHVDDRVAEWAIYTRTILHFVMHFLDMVEFTVAMKMTPIEDLDFTDLVKNVFMFYKCYELVQGGLNVVHREDIERVMNKYAAIIKERETFFDFIKNYKKNNSMVSYMRDSQVNYIQGILDNISLPKEKAKKGSS</sequence>
<dbReference type="OrthoDB" id="2013972at2759"/>
<dbReference type="GeneID" id="30911367"/>
<dbReference type="SUPFAM" id="SSF48371">
    <property type="entry name" value="ARM repeat"/>
    <property type="match status" value="1"/>
</dbReference>
<dbReference type="Pfam" id="PF12422">
    <property type="entry name" value="Condensin2nSMC"/>
    <property type="match status" value="1"/>
</dbReference>
<evidence type="ECO:0000313" key="2">
    <source>
        <dbReference type="Proteomes" id="UP000092716"/>
    </source>
</evidence>
<dbReference type="AlphaFoldDB" id="A0A1B1E3H3"/>
<dbReference type="InterPro" id="IPR024741">
    <property type="entry name" value="Condensin2_G2"/>
</dbReference>
<evidence type="ECO:0008006" key="3">
    <source>
        <dbReference type="Google" id="ProtNLM"/>
    </source>
</evidence>
<proteinExistence type="predicted"/>
<dbReference type="VEuPathDB" id="PlasmoDB:PCOAH_00046360"/>
<dbReference type="EMBL" id="CP016250">
    <property type="protein sequence ID" value="ANQ09552.1"/>
    <property type="molecule type" value="Genomic_DNA"/>
</dbReference>
<dbReference type="RefSeq" id="XP_019916247.1">
    <property type="nucleotide sequence ID" value="XM_020061420.1"/>
</dbReference>
<dbReference type="InterPro" id="IPR016024">
    <property type="entry name" value="ARM-type_fold"/>
</dbReference>
<dbReference type="KEGG" id="pcot:PCOAH_00046360"/>
<name>A0A1B1E3H3_9APIC</name>